<evidence type="ECO:0000259" key="6">
    <source>
        <dbReference type="PROSITE" id="PS51006"/>
    </source>
</evidence>
<accession>A0ABS5QJS7</accession>
<feature type="binding site" evidence="4">
    <location>
        <position position="323"/>
    </location>
    <ligand>
        <name>S-methyl-5'-thioadenosine</name>
        <dbReference type="ChEBI" id="CHEBI:17509"/>
    </ligand>
</feature>
<feature type="transmembrane region" description="Helical" evidence="4">
    <location>
        <begin position="170"/>
        <end position="187"/>
    </location>
</feature>
<dbReference type="Pfam" id="PF01564">
    <property type="entry name" value="Spermine_synth"/>
    <property type="match status" value="1"/>
</dbReference>
<dbReference type="PROSITE" id="PS51006">
    <property type="entry name" value="PABS_2"/>
    <property type="match status" value="1"/>
</dbReference>
<dbReference type="GO" id="GO:0004766">
    <property type="term" value="F:spermidine synthase activity"/>
    <property type="evidence" value="ECO:0007669"/>
    <property type="project" value="UniProtKB-EC"/>
</dbReference>
<evidence type="ECO:0000256" key="5">
    <source>
        <dbReference type="PROSITE-ProRule" id="PRU00354"/>
    </source>
</evidence>
<comment type="subunit">
    <text evidence="4">Homodimer or homotetramer.</text>
</comment>
<dbReference type="InterPro" id="IPR030374">
    <property type="entry name" value="PABS"/>
</dbReference>
<comment type="caution">
    <text evidence="7">The sequence shown here is derived from an EMBL/GenBank/DDBJ whole genome shotgun (WGS) entry which is preliminary data.</text>
</comment>
<comment type="pathway">
    <text evidence="4">Amine and polyamine biosynthesis; spermidine biosynthesis; spermidine from putrescine: step 1/1.</text>
</comment>
<comment type="similarity">
    <text evidence="1 4">Belongs to the spermidine/spermine synthase family.</text>
</comment>
<gene>
    <name evidence="4" type="primary">speE</name>
    <name evidence="7" type="ORF">VAMP_2n652</name>
</gene>
<keyword evidence="3 4" id="KW-0620">Polyamine biosynthesis</keyword>
<feature type="transmembrane region" description="Helical" evidence="4">
    <location>
        <begin position="35"/>
        <end position="56"/>
    </location>
</feature>
<keyword evidence="4" id="KW-0472">Membrane</keyword>
<feature type="transmembrane region" description="Helical" evidence="4">
    <location>
        <begin position="68"/>
        <end position="88"/>
    </location>
</feature>
<proteinExistence type="inferred from homology"/>
<dbReference type="PANTHER" id="PTHR43317:SF1">
    <property type="entry name" value="THERMOSPERMINE SYNTHASE ACAULIS5"/>
    <property type="match status" value="1"/>
</dbReference>
<name>A0ABS5QJS7_9BACT</name>
<keyword evidence="4" id="KW-1003">Cell membrane</keyword>
<reference evidence="7 8" key="1">
    <citation type="journal article" date="2021" name="Nat. Commun.">
        <title>Reductive evolution and unique predatory mode in the CPR bacterium Vampirococcus lugosii.</title>
        <authorList>
            <person name="Moreira D."/>
            <person name="Zivanovic Y."/>
            <person name="Lopez-Archilla A.I."/>
            <person name="Iniesto M."/>
            <person name="Lopez-Garcia P."/>
        </authorList>
    </citation>
    <scope>NUCLEOTIDE SEQUENCE [LARGE SCALE GENOMIC DNA]</scope>
    <source>
        <strain evidence="7">Chiprana</strain>
    </source>
</reference>
<sequence>MLYFLIFLSSISGLVYQLLLGTISSYLIGNSVLQFSMAIGLFLTGLGIGSYIVRLFKNNIKTFFIAELLLGVIGGFSVFLIKFLYIYFFTNPEIFQLFYIIIVLTIGTITGLEIPLIASIIDEEKKKNKTNSKIKDIVSDVFTYDYAGALIATFLFPFILLPWIGVENSAILMGLLNIIIAIWFIYLKQIKKYVKVSNYILSFLIVLLFYLILAIGLNSKIENIWNNFFYKDTIIHSEKSAYQNIIITKGGDDIRLYIDNNLQFMSLDEHRYHSGLWQHGKEYVKNTDKKNWNILVLGGGDGLLTRDIIETMQNRKYKIKIIDLDPAVTKIARENKVLKSLNKNSLNNKNVEVINKDAFNYIIKEKEIYDIIIADFPDPRNTALSKLYSKEFYNGIHKILDQNGLFTTQASNAFFANESFWCIYKTLQESFNNTIAYNVYIPSFGSWGFISASKSNILTGDNDMINYKFDKDYQVNIDDIKINTLDNPNIIQYYLNGWKKFNL</sequence>
<evidence type="ECO:0000256" key="4">
    <source>
        <dbReference type="HAMAP-Rule" id="MF_00198"/>
    </source>
</evidence>
<protein>
    <recommendedName>
        <fullName evidence="4">Polyamine aminopropyltransferase</fullName>
    </recommendedName>
    <alternativeName>
        <fullName evidence="4">Putrescine aminopropyltransferase</fullName>
        <shortName evidence="4">PAPT</shortName>
    </alternativeName>
    <alternativeName>
        <fullName evidence="4">Spermidine synthase</fullName>
        <shortName evidence="4">SPDS</shortName>
        <shortName evidence="4">SPDSY</shortName>
        <ecNumber evidence="4">2.5.1.16</ecNumber>
    </alternativeName>
</protein>
<dbReference type="HAMAP" id="MF_00198">
    <property type="entry name" value="Spermidine_synth"/>
    <property type="match status" value="1"/>
</dbReference>
<comment type="subcellular location">
    <subcellularLocation>
        <location evidence="4">Cell membrane</location>
        <topology evidence="4">Multi-pass membrane protein</topology>
    </subcellularLocation>
</comment>
<evidence type="ECO:0000256" key="2">
    <source>
        <dbReference type="ARBA" id="ARBA00022679"/>
    </source>
</evidence>
<evidence type="ECO:0000313" key="8">
    <source>
        <dbReference type="Proteomes" id="UP000680365"/>
    </source>
</evidence>
<evidence type="ECO:0000256" key="3">
    <source>
        <dbReference type="ARBA" id="ARBA00023115"/>
    </source>
</evidence>
<comment type="function">
    <text evidence="4">Catalyzes the irreversible transfer of a propylamine group from the amino donor S-adenosylmethioninamine (decarboxy-AdoMet) to putrescine (1,4-diaminobutane) to yield spermidine.</text>
</comment>
<evidence type="ECO:0000313" key="7">
    <source>
        <dbReference type="EMBL" id="MBS8121473.1"/>
    </source>
</evidence>
<dbReference type="EMBL" id="JAEDAM010000001">
    <property type="protein sequence ID" value="MBS8121473.1"/>
    <property type="molecule type" value="Genomic_DNA"/>
</dbReference>
<feature type="transmembrane region" description="Helical" evidence="4">
    <location>
        <begin position="7"/>
        <end position="29"/>
    </location>
</feature>
<feature type="binding site" evidence="4">
    <location>
        <position position="301"/>
    </location>
    <ligand>
        <name>spermidine</name>
        <dbReference type="ChEBI" id="CHEBI:57834"/>
    </ligand>
</feature>
<dbReference type="InterPro" id="IPR029063">
    <property type="entry name" value="SAM-dependent_MTases_sf"/>
</dbReference>
<organism evidence="7 8">
    <name type="scientific">Candidatus Vampirococcus lugosii</name>
    <dbReference type="NCBI Taxonomy" id="2789015"/>
    <lineage>
        <taxon>Bacteria</taxon>
        <taxon>Candidatus Absconditibacteriota</taxon>
        <taxon>Vampirococcus</taxon>
    </lineage>
</organism>
<dbReference type="NCBIfam" id="NF037959">
    <property type="entry name" value="MFS_SpdSyn"/>
    <property type="match status" value="1"/>
</dbReference>
<keyword evidence="2 4" id="KW-0808">Transferase</keyword>
<comment type="catalytic activity">
    <reaction evidence="4">
        <text>S-adenosyl 3-(methylsulfanyl)propylamine + putrescine = S-methyl-5'-thioadenosine + spermidine + H(+)</text>
        <dbReference type="Rhea" id="RHEA:12721"/>
        <dbReference type="ChEBI" id="CHEBI:15378"/>
        <dbReference type="ChEBI" id="CHEBI:17509"/>
        <dbReference type="ChEBI" id="CHEBI:57443"/>
        <dbReference type="ChEBI" id="CHEBI:57834"/>
        <dbReference type="ChEBI" id="CHEBI:326268"/>
        <dbReference type="EC" id="2.5.1.16"/>
    </reaction>
</comment>
<feature type="transmembrane region" description="Helical" evidence="4">
    <location>
        <begin position="199"/>
        <end position="217"/>
    </location>
</feature>
<feature type="transmembrane region" description="Helical" evidence="4">
    <location>
        <begin position="94"/>
        <end position="121"/>
    </location>
</feature>
<keyword evidence="8" id="KW-1185">Reference proteome</keyword>
<feature type="binding site" evidence="4">
    <location>
        <position position="243"/>
    </location>
    <ligand>
        <name>S-methyl-5'-thioadenosine</name>
        <dbReference type="ChEBI" id="CHEBI:17509"/>
    </ligand>
</feature>
<keyword evidence="4" id="KW-0812">Transmembrane</keyword>
<dbReference type="Gene3D" id="3.40.50.150">
    <property type="entry name" value="Vaccinia Virus protein VP39"/>
    <property type="match status" value="1"/>
</dbReference>
<keyword evidence="4" id="KW-1133">Transmembrane helix</keyword>
<feature type="transmembrane region" description="Helical" evidence="4">
    <location>
        <begin position="142"/>
        <end position="164"/>
    </location>
</feature>
<comment type="caution">
    <text evidence="4">Lacks conserved residue(s) required for the propagation of feature annotation.</text>
</comment>
<dbReference type="PANTHER" id="PTHR43317">
    <property type="entry name" value="THERMOSPERMINE SYNTHASE ACAULIS5"/>
    <property type="match status" value="1"/>
</dbReference>
<dbReference type="Proteomes" id="UP000680365">
    <property type="component" value="Unassembled WGS sequence"/>
</dbReference>
<feature type="active site" description="Proton acceptor" evidence="4 5">
    <location>
        <position position="375"/>
    </location>
</feature>
<feature type="domain" description="PABS" evidence="6">
    <location>
        <begin position="209"/>
        <end position="454"/>
    </location>
</feature>
<dbReference type="InterPro" id="IPR001045">
    <property type="entry name" value="Spermi_synthase"/>
</dbReference>
<dbReference type="RefSeq" id="WP_213348021.1">
    <property type="nucleotide sequence ID" value="NZ_JAEDAM010000001.1"/>
</dbReference>
<dbReference type="EC" id="2.5.1.16" evidence="4"/>
<feature type="binding site" evidence="4">
    <location>
        <position position="273"/>
    </location>
    <ligand>
        <name>spermidine</name>
        <dbReference type="ChEBI" id="CHEBI:57834"/>
    </ligand>
</feature>
<feature type="binding site" evidence="4">
    <location>
        <begin position="357"/>
        <end position="358"/>
    </location>
    <ligand>
        <name>S-methyl-5'-thioadenosine</name>
        <dbReference type="ChEBI" id="CHEBI:17509"/>
    </ligand>
</feature>
<keyword evidence="4" id="KW-0745">Spermidine biosynthesis</keyword>
<dbReference type="SUPFAM" id="SSF53335">
    <property type="entry name" value="S-adenosyl-L-methionine-dependent methyltransferases"/>
    <property type="match status" value="1"/>
</dbReference>
<evidence type="ECO:0000256" key="1">
    <source>
        <dbReference type="ARBA" id="ARBA00007867"/>
    </source>
</evidence>